<comment type="caution">
    <text evidence="1">The sequence shown here is derived from an EMBL/GenBank/DDBJ whole genome shotgun (WGS) entry which is preliminary data.</text>
</comment>
<protein>
    <submittedName>
        <fullName evidence="1">Uncharacterized protein</fullName>
    </submittedName>
</protein>
<sequence>MSLPVLLADSRALPVTPLIVFLAGPHAETIARIWPAPHEDFLMLPSARRHAAAILALRDGYTAQRVQWLASRARDSELAVELFGSHPPGGVMKALGRMGEALWTEAAYAQFFGLFRDEAARQLIRHMADIQSAVLSVVAALPALLRRPSIVAALGPDMEAARCLVATWNMALHIRGEGASADIARQFARAKDATALFEMALSAIQPPAFGETTAVPTLPAPFSPVRRMEHLQAVALEMRNCLRDYAPALASGRMALWIWQGGGGPVAVALWRDTGGWRLAEALGQDNADLPDEVLHEILPVLRQAGIRAGEPWHLLRSQLTDQVHKAQDLQGATRPAASTRQRLYLGYLWD</sequence>
<keyword evidence="2" id="KW-1185">Reference proteome</keyword>
<dbReference type="eggNOG" id="ENOG5032TWS">
    <property type="taxonomic scope" value="Bacteria"/>
</dbReference>
<dbReference type="Proteomes" id="UP000027100">
    <property type="component" value="Unassembled WGS sequence"/>
</dbReference>
<reference evidence="1 2" key="1">
    <citation type="journal article" date="2014" name="Antonie Van Leeuwenhoek">
        <title>Hyphomonas beringensis sp. nov. and Hyphomonas chukchiensis sp. nov., isolated from surface seawater of the Bering Sea and Chukchi Sea.</title>
        <authorList>
            <person name="Li C."/>
            <person name="Lai Q."/>
            <person name="Li G."/>
            <person name="Dong C."/>
            <person name="Wang J."/>
            <person name="Liao Y."/>
            <person name="Shao Z."/>
        </authorList>
    </citation>
    <scope>NUCLEOTIDE SEQUENCE [LARGE SCALE GENOMIC DNA]</scope>
    <source>
        <strain evidence="1 2">PS728</strain>
    </source>
</reference>
<evidence type="ECO:0000313" key="1">
    <source>
        <dbReference type="EMBL" id="KDA00394.1"/>
    </source>
</evidence>
<dbReference type="EMBL" id="ARYM01000001">
    <property type="protein sequence ID" value="KDA00394.1"/>
    <property type="molecule type" value="Genomic_DNA"/>
</dbReference>
<evidence type="ECO:0000313" key="2">
    <source>
        <dbReference type="Proteomes" id="UP000027100"/>
    </source>
</evidence>
<dbReference type="PATRIC" id="fig|1280954.3.peg.33"/>
<dbReference type="AlphaFoldDB" id="A0A062VPZ8"/>
<organism evidence="1 2">
    <name type="scientific">Hyphomonas polymorpha PS728</name>
    <dbReference type="NCBI Taxonomy" id="1280954"/>
    <lineage>
        <taxon>Bacteria</taxon>
        <taxon>Pseudomonadati</taxon>
        <taxon>Pseudomonadota</taxon>
        <taxon>Alphaproteobacteria</taxon>
        <taxon>Hyphomonadales</taxon>
        <taxon>Hyphomonadaceae</taxon>
        <taxon>Hyphomonas</taxon>
    </lineage>
</organism>
<dbReference type="STRING" id="1280954.HPO_00155"/>
<proteinExistence type="predicted"/>
<name>A0A062VPZ8_9PROT</name>
<accession>A0A062VPZ8</accession>
<gene>
    <name evidence="1" type="ORF">HPO_00155</name>
</gene>